<proteinExistence type="inferred from homology"/>
<dbReference type="InterPro" id="IPR014347">
    <property type="entry name" value="Tautomerase/MIF_sf"/>
</dbReference>
<dbReference type="EC" id="5.3.2.-" evidence="4"/>
<dbReference type="PANTHER" id="PTHR35530">
    <property type="entry name" value="TAUTOMERASE-RELATED"/>
    <property type="match status" value="1"/>
</dbReference>
<protein>
    <recommendedName>
        <fullName evidence="4">Tautomerase</fullName>
        <ecNumber evidence="4">5.3.2.-</ecNumber>
    </recommendedName>
</protein>
<evidence type="ECO:0000256" key="1">
    <source>
        <dbReference type="ARBA" id="ARBA00006723"/>
    </source>
</evidence>
<keyword evidence="7" id="KW-1185">Reference proteome</keyword>
<sequence length="65" mass="7031">MPFINVKQLAGRTVEQRAEIARELTETYVRITGVSPAAVTVVIEEIPLENWAAGGETYAAKRAGS</sequence>
<reference evidence="6 7" key="1">
    <citation type="submission" date="2020-08" db="EMBL/GenBank/DDBJ databases">
        <title>Sequencing the genomes of 1000 actinobacteria strains.</title>
        <authorList>
            <person name="Klenk H.-P."/>
        </authorList>
    </citation>
    <scope>NUCLEOTIDE SEQUENCE [LARGE SCALE GENOMIC DNA]</scope>
    <source>
        <strain evidence="6 7">DSM 44786</strain>
    </source>
</reference>
<dbReference type="InterPro" id="IPR018191">
    <property type="entry name" value="4-OT"/>
</dbReference>
<name>A0A7W7WIA2_9ACTN</name>
<evidence type="ECO:0000256" key="2">
    <source>
        <dbReference type="ARBA" id="ARBA00023235"/>
    </source>
</evidence>
<evidence type="ECO:0000313" key="7">
    <source>
        <dbReference type="Proteomes" id="UP000573327"/>
    </source>
</evidence>
<dbReference type="GO" id="GO:0016853">
    <property type="term" value="F:isomerase activity"/>
    <property type="evidence" value="ECO:0007669"/>
    <property type="project" value="UniProtKB-UniRule"/>
</dbReference>
<dbReference type="Proteomes" id="UP000573327">
    <property type="component" value="Unassembled WGS sequence"/>
</dbReference>
<dbReference type="RefSeq" id="WP_184915886.1">
    <property type="nucleotide sequence ID" value="NZ_JACHJR010000001.1"/>
</dbReference>
<comment type="similarity">
    <text evidence="1 4">Belongs to the 4-oxalocrotonate tautomerase family.</text>
</comment>
<dbReference type="PANTHER" id="PTHR35530:SF1">
    <property type="entry name" value="2-HYDROXYMUCONATE TAUTOMERASE"/>
    <property type="match status" value="1"/>
</dbReference>
<dbReference type="EMBL" id="JACHJR010000001">
    <property type="protein sequence ID" value="MBB4947625.1"/>
    <property type="molecule type" value="Genomic_DNA"/>
</dbReference>
<evidence type="ECO:0000256" key="3">
    <source>
        <dbReference type="PIRSR" id="PIRSR618191-1"/>
    </source>
</evidence>
<accession>A0A7W7WIA2</accession>
<dbReference type="SUPFAM" id="SSF55331">
    <property type="entry name" value="Tautomerase/MIF"/>
    <property type="match status" value="1"/>
</dbReference>
<feature type="active site" description="Proton acceptor; via imino nitrogen" evidence="3">
    <location>
        <position position="2"/>
    </location>
</feature>
<keyword evidence="2 4" id="KW-0413">Isomerase</keyword>
<comment type="caution">
    <text evidence="6">The sequence shown here is derived from an EMBL/GenBank/DDBJ whole genome shotgun (WGS) entry which is preliminary data.</text>
</comment>
<evidence type="ECO:0000313" key="6">
    <source>
        <dbReference type="EMBL" id="MBB4947625.1"/>
    </source>
</evidence>
<dbReference type="NCBIfam" id="TIGR00013">
    <property type="entry name" value="taut"/>
    <property type="match status" value="1"/>
</dbReference>
<feature type="domain" description="4-oxalocrotonate tautomerase-like" evidence="5">
    <location>
        <begin position="2"/>
        <end position="59"/>
    </location>
</feature>
<evidence type="ECO:0000256" key="4">
    <source>
        <dbReference type="RuleBase" id="RU362032"/>
    </source>
</evidence>
<dbReference type="Gene3D" id="3.30.429.10">
    <property type="entry name" value="Macrophage Migration Inhibitory Factor"/>
    <property type="match status" value="1"/>
</dbReference>
<organism evidence="6 7">
    <name type="scientific">Kitasatospora gansuensis</name>
    <dbReference type="NCBI Taxonomy" id="258050"/>
    <lineage>
        <taxon>Bacteria</taxon>
        <taxon>Bacillati</taxon>
        <taxon>Actinomycetota</taxon>
        <taxon>Actinomycetes</taxon>
        <taxon>Kitasatosporales</taxon>
        <taxon>Streptomycetaceae</taxon>
        <taxon>Kitasatospora</taxon>
    </lineage>
</organism>
<evidence type="ECO:0000259" key="5">
    <source>
        <dbReference type="Pfam" id="PF01361"/>
    </source>
</evidence>
<dbReference type="AlphaFoldDB" id="A0A7W7WIA2"/>
<gene>
    <name evidence="6" type="ORF">F4556_003160</name>
</gene>
<dbReference type="Pfam" id="PF01361">
    <property type="entry name" value="Tautomerase"/>
    <property type="match status" value="1"/>
</dbReference>
<dbReference type="InterPro" id="IPR004370">
    <property type="entry name" value="4-OT-like_dom"/>
</dbReference>